<dbReference type="STRING" id="930131.SAMN05216389_101339"/>
<dbReference type="PANTHER" id="PTHR39183">
    <property type="entry name" value="SPORE COAT PROTEIN F-LIKE PROTEIN YHCQ"/>
    <property type="match status" value="1"/>
</dbReference>
<dbReference type="RefSeq" id="WP_090866169.1">
    <property type="nucleotide sequence ID" value="NZ_FOHE01000001.1"/>
</dbReference>
<dbReference type="OrthoDB" id="2703958at2"/>
<protein>
    <submittedName>
        <fullName evidence="4">Spore coat protein F</fullName>
    </submittedName>
</protein>
<dbReference type="GO" id="GO:0030435">
    <property type="term" value="P:sporulation resulting in formation of a cellular spore"/>
    <property type="evidence" value="ECO:0007669"/>
    <property type="project" value="UniProtKB-KW"/>
</dbReference>
<evidence type="ECO:0000313" key="4">
    <source>
        <dbReference type="EMBL" id="SES67088.1"/>
    </source>
</evidence>
<keyword evidence="5" id="KW-1185">Reference proteome</keyword>
<evidence type="ECO:0000256" key="2">
    <source>
        <dbReference type="ARBA" id="ARBA00024325"/>
    </source>
</evidence>
<sequence length="167" mass="19366">MDAIENRQPRHLAWHETLEIHELVAFQSIGLMKLKKAVREVHDNKLRGLYLQTIKDLEANINDLLKFYSLAPREDIDRDMKDLDKGFYAGDLLALAKTSVRNYAIAITETATPEVRETLAKHLQKAIRTHANVFNFMYQNGLYPAYDMKKLLENDMNLANKALKMDY</sequence>
<keyword evidence="4" id="KW-0946">Virion</keyword>
<organism evidence="4 5">
    <name type="scientific">Oceanobacillus limi</name>
    <dbReference type="NCBI Taxonomy" id="930131"/>
    <lineage>
        <taxon>Bacteria</taxon>
        <taxon>Bacillati</taxon>
        <taxon>Bacillota</taxon>
        <taxon>Bacilli</taxon>
        <taxon>Bacillales</taxon>
        <taxon>Bacillaceae</taxon>
        <taxon>Oceanobacillus</taxon>
    </lineage>
</organism>
<comment type="similarity">
    <text evidence="3">Belongs to the CotF family.</text>
</comment>
<evidence type="ECO:0000313" key="5">
    <source>
        <dbReference type="Proteomes" id="UP000198618"/>
    </source>
</evidence>
<dbReference type="Pfam" id="PF07875">
    <property type="entry name" value="Coat_F"/>
    <property type="match status" value="1"/>
</dbReference>
<dbReference type="EMBL" id="FOHE01000001">
    <property type="protein sequence ID" value="SES67088.1"/>
    <property type="molecule type" value="Genomic_DNA"/>
</dbReference>
<reference evidence="4 5" key="1">
    <citation type="submission" date="2016-10" db="EMBL/GenBank/DDBJ databases">
        <authorList>
            <person name="de Groot N.N."/>
        </authorList>
    </citation>
    <scope>NUCLEOTIDE SEQUENCE [LARGE SCALE GENOMIC DNA]</scope>
    <source>
        <strain evidence="4 5">IBRC-M 10780</strain>
    </source>
</reference>
<comment type="subcellular location">
    <subcellularLocation>
        <location evidence="2">Spore coat</location>
    </subcellularLocation>
</comment>
<keyword evidence="1" id="KW-0749">Sporulation</keyword>
<dbReference type="InterPro" id="IPR012347">
    <property type="entry name" value="Ferritin-like"/>
</dbReference>
<dbReference type="AlphaFoldDB" id="A0A1H9YDZ9"/>
<name>A0A1H9YDZ9_9BACI</name>
<gene>
    <name evidence="4" type="ORF">SAMN05216389_101339</name>
</gene>
<dbReference type="Gene3D" id="1.20.1260.10">
    <property type="match status" value="1"/>
</dbReference>
<keyword evidence="4" id="KW-0167">Capsid protein</keyword>
<dbReference type="Proteomes" id="UP000198618">
    <property type="component" value="Unassembled WGS sequence"/>
</dbReference>
<proteinExistence type="inferred from homology"/>
<evidence type="ECO:0000256" key="3">
    <source>
        <dbReference type="ARBA" id="ARBA00024344"/>
    </source>
</evidence>
<accession>A0A1H9YDZ9</accession>
<evidence type="ECO:0000256" key="1">
    <source>
        <dbReference type="ARBA" id="ARBA00022969"/>
    </source>
</evidence>
<dbReference type="InterPro" id="IPR012851">
    <property type="entry name" value="Spore_coat_CotF-like"/>
</dbReference>
<dbReference type="PANTHER" id="PTHR39183:SF1">
    <property type="entry name" value="SPORE COAT PROTEIN F-LIKE PROTEIN YHCQ"/>
    <property type="match status" value="1"/>
</dbReference>